<evidence type="ECO:0000256" key="12">
    <source>
        <dbReference type="ARBA" id="ARBA00034617"/>
    </source>
</evidence>
<dbReference type="OrthoDB" id="9804325at2"/>
<dbReference type="PROSITE" id="PS51194">
    <property type="entry name" value="HELICASE_CTER"/>
    <property type="match status" value="1"/>
</dbReference>
<dbReference type="CDD" id="cd17992">
    <property type="entry name" value="DEXHc_RecG"/>
    <property type="match status" value="1"/>
</dbReference>
<evidence type="ECO:0000259" key="17">
    <source>
        <dbReference type="PROSITE" id="PS51194"/>
    </source>
</evidence>
<dbReference type="InterPro" id="IPR027417">
    <property type="entry name" value="P-loop_NTPase"/>
</dbReference>
<comment type="similarity">
    <text evidence="1 15">Belongs to the helicase family. RecG subfamily.</text>
</comment>
<dbReference type="Pfam" id="PF19833">
    <property type="entry name" value="RecG_dom3_C"/>
    <property type="match status" value="1"/>
</dbReference>
<accession>A0A1H2XW82</accession>
<dbReference type="PROSITE" id="PS51192">
    <property type="entry name" value="HELICASE_ATP_BIND_1"/>
    <property type="match status" value="1"/>
</dbReference>
<keyword evidence="3 15" id="KW-0547">Nucleotide-binding</keyword>
<dbReference type="RefSeq" id="WP_090121839.1">
    <property type="nucleotide sequence ID" value="NZ_FNNJ01000002.1"/>
</dbReference>
<sequence length="701" mass="79340">MPTYSLNTAISYLKGVGPNRGDLLKSELGIHTFGDLVNFFPNRYLDRTQFFKINQLQQNSSEVQIVGKITRVKTVQQKRGSRLVATFVDDTGSMELVWFRGAKWIKDSLKVNVPYVIFGKTNYFKGMFSMPHPEMELVSVYKKSLRGAMQPIYPSTEKLVNKGISNKVISTIIQNLFEELKGNFKETLSSRIIEKLQLISKTQALLNIHFPTNQELLTKAQFRLKFEELFFIQLQLIRKKLVRKSKIKGFVFEKVGEKFNSFYSDKLPFDLTNAQKRVLKEIRKDVGSNAQMNRLLQGDVGSGKTIVGLLAMLLAIDNGFQAALMAPTEILATQHYNSIVEMLDGLEVSVKLLTGSTKAKERRILHAELESGELDILIGTHALIEDKVKFENLGIAIIDEQHRFGVEQRSKMWQKNTLPPHILVMTATPIPRTLAMSLYGDLDISVIDELPPGRKAIKTAHRFDSQRLSMFQFLKKEIDKGRQVYIVYPLINESEAMDYKDLMDGFESISRDFPKPNYQISIVHGKMKPADKEHEMQRFLKAETQIMVATTVIEVGVNIPNASVMVIESAERFGLSQLHQLRGRVGRGADQSYCILMTDYKLSADAKTRMETMVRTSDGFEIAEVDLKLRGPGNLMGTQQSGVLNLKIADIVKDSHLLKSARSFAINLLANDPTLSLDENLNIKIAYTEISKNSTIWQNIS</sequence>
<dbReference type="Pfam" id="PF00271">
    <property type="entry name" value="Helicase_C"/>
    <property type="match status" value="1"/>
</dbReference>
<comment type="catalytic activity">
    <reaction evidence="14 15">
        <text>ATP + H2O = ADP + phosphate + H(+)</text>
        <dbReference type="Rhea" id="RHEA:13065"/>
        <dbReference type="ChEBI" id="CHEBI:15377"/>
        <dbReference type="ChEBI" id="CHEBI:15378"/>
        <dbReference type="ChEBI" id="CHEBI:30616"/>
        <dbReference type="ChEBI" id="CHEBI:43474"/>
        <dbReference type="ChEBI" id="CHEBI:456216"/>
        <dbReference type="EC" id="5.6.2.4"/>
    </reaction>
</comment>
<dbReference type="NCBIfam" id="NF008168">
    <property type="entry name" value="PRK10917.2-2"/>
    <property type="match status" value="1"/>
</dbReference>
<dbReference type="Proteomes" id="UP000199595">
    <property type="component" value="Unassembled WGS sequence"/>
</dbReference>
<organism evidence="18 19">
    <name type="scientific">Lutibacter oricola</name>
    <dbReference type="NCBI Taxonomy" id="762486"/>
    <lineage>
        <taxon>Bacteria</taxon>
        <taxon>Pseudomonadati</taxon>
        <taxon>Bacteroidota</taxon>
        <taxon>Flavobacteriia</taxon>
        <taxon>Flavobacteriales</taxon>
        <taxon>Flavobacteriaceae</taxon>
        <taxon>Lutibacter</taxon>
    </lineage>
</organism>
<proteinExistence type="inferred from homology"/>
<dbReference type="InterPro" id="IPR033454">
    <property type="entry name" value="RecG_wedge"/>
</dbReference>
<dbReference type="EMBL" id="FNNJ01000002">
    <property type="protein sequence ID" value="SDW97143.1"/>
    <property type="molecule type" value="Genomic_DNA"/>
</dbReference>
<dbReference type="STRING" id="762486.SAMN05444411_102573"/>
<keyword evidence="7 15" id="KW-0067">ATP-binding</keyword>
<dbReference type="Gene3D" id="2.40.50.140">
    <property type="entry name" value="Nucleic acid-binding proteins"/>
    <property type="match status" value="1"/>
</dbReference>
<evidence type="ECO:0000256" key="6">
    <source>
        <dbReference type="ARBA" id="ARBA00022806"/>
    </source>
</evidence>
<dbReference type="InterPro" id="IPR004609">
    <property type="entry name" value="ATP-dep_DNA_helicase_RecG"/>
</dbReference>
<evidence type="ECO:0000256" key="15">
    <source>
        <dbReference type="RuleBase" id="RU363016"/>
    </source>
</evidence>
<dbReference type="GO" id="GO:0006310">
    <property type="term" value="P:DNA recombination"/>
    <property type="evidence" value="ECO:0007669"/>
    <property type="project" value="UniProtKB-UniRule"/>
</dbReference>
<evidence type="ECO:0000256" key="8">
    <source>
        <dbReference type="ARBA" id="ARBA00023125"/>
    </source>
</evidence>
<evidence type="ECO:0000256" key="7">
    <source>
        <dbReference type="ARBA" id="ARBA00022840"/>
    </source>
</evidence>
<evidence type="ECO:0000313" key="19">
    <source>
        <dbReference type="Proteomes" id="UP000199595"/>
    </source>
</evidence>
<keyword evidence="5 15" id="KW-0378">Hydrolase</keyword>
<protein>
    <recommendedName>
        <fullName evidence="2 15">ATP-dependent DNA helicase RecG</fullName>
        <ecNumber evidence="13 15">5.6.2.4</ecNumber>
    </recommendedName>
</protein>
<evidence type="ECO:0000256" key="9">
    <source>
        <dbReference type="ARBA" id="ARBA00023172"/>
    </source>
</evidence>
<evidence type="ECO:0000256" key="1">
    <source>
        <dbReference type="ARBA" id="ARBA00007504"/>
    </source>
</evidence>
<dbReference type="Pfam" id="PF00270">
    <property type="entry name" value="DEAD"/>
    <property type="match status" value="1"/>
</dbReference>
<dbReference type="InterPro" id="IPR014001">
    <property type="entry name" value="Helicase_ATP-bd"/>
</dbReference>
<keyword evidence="9 15" id="KW-0233">DNA recombination</keyword>
<feature type="domain" description="Helicase C-terminal" evidence="17">
    <location>
        <begin position="469"/>
        <end position="633"/>
    </location>
</feature>
<dbReference type="CDD" id="cd04488">
    <property type="entry name" value="RecG_wedge_OBF"/>
    <property type="match status" value="1"/>
</dbReference>
<gene>
    <name evidence="18" type="ORF">SAMN05444411_102573</name>
</gene>
<keyword evidence="10 15" id="KW-0234">DNA repair</keyword>
<evidence type="ECO:0000256" key="14">
    <source>
        <dbReference type="ARBA" id="ARBA00048988"/>
    </source>
</evidence>
<dbReference type="SUPFAM" id="SSF50249">
    <property type="entry name" value="Nucleic acid-binding proteins"/>
    <property type="match status" value="1"/>
</dbReference>
<dbReference type="Pfam" id="PF17191">
    <property type="entry name" value="RecG_wedge"/>
    <property type="match status" value="1"/>
</dbReference>
<keyword evidence="11" id="KW-0413">Isomerase</keyword>
<dbReference type="GO" id="GO:0043138">
    <property type="term" value="F:3'-5' DNA helicase activity"/>
    <property type="evidence" value="ECO:0007669"/>
    <property type="project" value="UniProtKB-EC"/>
</dbReference>
<dbReference type="InterPro" id="IPR047112">
    <property type="entry name" value="RecG/Mfd"/>
</dbReference>
<dbReference type="GO" id="GO:0006281">
    <property type="term" value="P:DNA repair"/>
    <property type="evidence" value="ECO:0007669"/>
    <property type="project" value="UniProtKB-UniRule"/>
</dbReference>
<keyword evidence="6 15" id="KW-0347">Helicase</keyword>
<evidence type="ECO:0000256" key="2">
    <source>
        <dbReference type="ARBA" id="ARBA00017846"/>
    </source>
</evidence>
<dbReference type="InterPro" id="IPR012340">
    <property type="entry name" value="NA-bd_OB-fold"/>
</dbReference>
<reference evidence="18 19" key="1">
    <citation type="submission" date="2016-10" db="EMBL/GenBank/DDBJ databases">
        <authorList>
            <person name="de Groot N.N."/>
        </authorList>
    </citation>
    <scope>NUCLEOTIDE SEQUENCE [LARGE SCALE GENOMIC DNA]</scope>
    <source>
        <strain evidence="18 19">DSM 24956</strain>
    </source>
</reference>
<evidence type="ECO:0000256" key="4">
    <source>
        <dbReference type="ARBA" id="ARBA00022763"/>
    </source>
</evidence>
<evidence type="ECO:0000259" key="16">
    <source>
        <dbReference type="PROSITE" id="PS51192"/>
    </source>
</evidence>
<dbReference type="GO" id="GO:0003677">
    <property type="term" value="F:DNA binding"/>
    <property type="evidence" value="ECO:0007669"/>
    <property type="project" value="UniProtKB-KW"/>
</dbReference>
<dbReference type="InterPro" id="IPR045562">
    <property type="entry name" value="RecG_dom3_C"/>
</dbReference>
<feature type="domain" description="Helicase ATP-binding" evidence="16">
    <location>
        <begin position="285"/>
        <end position="447"/>
    </location>
</feature>
<dbReference type="Gene3D" id="3.40.50.300">
    <property type="entry name" value="P-loop containing nucleotide triphosphate hydrolases"/>
    <property type="match status" value="2"/>
</dbReference>
<dbReference type="InterPro" id="IPR011545">
    <property type="entry name" value="DEAD/DEAH_box_helicase_dom"/>
</dbReference>
<dbReference type="SMART" id="SM00487">
    <property type="entry name" value="DEXDc"/>
    <property type="match status" value="1"/>
</dbReference>
<dbReference type="NCBIfam" id="NF008165">
    <property type="entry name" value="PRK10917.1-3"/>
    <property type="match status" value="1"/>
</dbReference>
<comment type="catalytic activity">
    <reaction evidence="12 15">
        <text>Couples ATP hydrolysis with the unwinding of duplex DNA by translocating in the 3'-5' direction.</text>
        <dbReference type="EC" id="5.6.2.4"/>
    </reaction>
</comment>
<evidence type="ECO:0000256" key="5">
    <source>
        <dbReference type="ARBA" id="ARBA00022801"/>
    </source>
</evidence>
<dbReference type="SUPFAM" id="SSF52540">
    <property type="entry name" value="P-loop containing nucleoside triphosphate hydrolases"/>
    <property type="match status" value="2"/>
</dbReference>
<keyword evidence="4 15" id="KW-0227">DNA damage</keyword>
<evidence type="ECO:0000256" key="3">
    <source>
        <dbReference type="ARBA" id="ARBA00022741"/>
    </source>
</evidence>
<dbReference type="GO" id="GO:0016887">
    <property type="term" value="F:ATP hydrolysis activity"/>
    <property type="evidence" value="ECO:0007669"/>
    <property type="project" value="RHEA"/>
</dbReference>
<dbReference type="InterPro" id="IPR001650">
    <property type="entry name" value="Helicase_C-like"/>
</dbReference>
<comment type="function">
    <text evidence="15">Plays a critical role in recombination and DNA repair. Helps process Holliday junction intermediates to mature products by catalyzing branch migration. Has replication fork regression activity, unwinds stalled or blocked replication forks to make a HJ that can be resolved. Has a DNA unwinding activity characteristic of a DNA helicase with 3'-5' polarity.</text>
</comment>
<evidence type="ECO:0000313" key="18">
    <source>
        <dbReference type="EMBL" id="SDW97143.1"/>
    </source>
</evidence>
<evidence type="ECO:0000256" key="10">
    <source>
        <dbReference type="ARBA" id="ARBA00023204"/>
    </source>
</evidence>
<evidence type="ECO:0000256" key="13">
    <source>
        <dbReference type="ARBA" id="ARBA00034808"/>
    </source>
</evidence>
<keyword evidence="19" id="KW-1185">Reference proteome</keyword>
<keyword evidence="8" id="KW-0238">DNA-binding</keyword>
<dbReference type="AlphaFoldDB" id="A0A1H2XW82"/>
<dbReference type="SMART" id="SM00490">
    <property type="entry name" value="HELICc"/>
    <property type="match status" value="1"/>
</dbReference>
<dbReference type="PANTHER" id="PTHR47964:SF1">
    <property type="entry name" value="ATP-DEPENDENT DNA HELICASE HOMOLOG RECG, CHLOROPLASTIC"/>
    <property type="match status" value="1"/>
</dbReference>
<dbReference type="NCBIfam" id="TIGR00643">
    <property type="entry name" value="recG"/>
    <property type="match status" value="1"/>
</dbReference>
<name>A0A1H2XW82_9FLAO</name>
<evidence type="ECO:0000256" key="11">
    <source>
        <dbReference type="ARBA" id="ARBA00023235"/>
    </source>
</evidence>
<dbReference type="EC" id="5.6.2.4" evidence="13 15"/>
<dbReference type="PANTHER" id="PTHR47964">
    <property type="entry name" value="ATP-DEPENDENT DNA HELICASE HOMOLOG RECG, CHLOROPLASTIC"/>
    <property type="match status" value="1"/>
</dbReference>
<dbReference type="GO" id="GO:0005524">
    <property type="term" value="F:ATP binding"/>
    <property type="evidence" value="ECO:0007669"/>
    <property type="project" value="UniProtKB-KW"/>
</dbReference>